<feature type="region of interest" description="Disordered" evidence="2">
    <location>
        <begin position="534"/>
        <end position="560"/>
    </location>
</feature>
<dbReference type="Proteomes" id="UP000001876">
    <property type="component" value="Unassembled WGS sequence"/>
</dbReference>
<gene>
    <name evidence="4" type="ORF">MICPUCDRAFT_69675</name>
</gene>
<dbReference type="SMART" id="SM00028">
    <property type="entry name" value="TPR"/>
    <property type="match status" value="8"/>
</dbReference>
<feature type="compositionally biased region" description="Acidic residues" evidence="2">
    <location>
        <begin position="547"/>
        <end position="560"/>
    </location>
</feature>
<keyword evidence="1" id="KW-0175">Coiled coil</keyword>
<dbReference type="PANTHER" id="PTHR44200">
    <property type="entry name" value="DNAJ HOMOLOG SUBFAMILY C MEMBER 7"/>
    <property type="match status" value="1"/>
</dbReference>
<sequence>MTRLGLDDGADLEDDDWNDEYDLDGEFDGEDADRSFRDDADAANLERENAGDDEEAEARRQVDAELEMNLRRAELHHVELELKLVQSEEEVRNAKEALQKAEAEREAFQRRAHQAWEDVGVAEKLIEDERARREEEDAARGLAERQAKAILRADEWRQKGNEAYRLGNSLDAERHYKDAIDTLESCGITLEEPSHLTLRTNRAAALMALGRMRDALTECELVLEINPCNVRALSRAGNCCVKLGDLAAARKHVDGISLSPDATDEDLNAALEQHQKIITASVERDRLVGNDAYRNGDYLEALRWYDAAIDAGKEAKETESVKTIKVGLHTNRAAANLMIGKPLPAAEDCCAALRLDGTHTKAQVRLARCLLQLGDFVEARQEANDVIARANAELQSKAEAKNVLRDVEIAEGAMTDVGEALKRAEITTRCGADADPAFDVHAAATKALDDLDVAMVIAPAVPDFITLRAEALRLVGKIEEAQAIVNGKKSVNARRKALEVRLQFDLGNVTSCVEAGEHVVDLLQMLPALRAAEEKNKKREEAGGDANENENDDEDENEDEAALAELASIPDPEGLSQLLDRANKVSEFKDEGRDAFFQGNHQHALAMYQESLLMAKGAPMLEGLFLSNICACEQALGRFADALSSAGTAVSIAPTFVKAHSRLATLYTELDMLSDAEAAYKTMMKLPLEGSEEAQARTNLKAVSARAKNSRPVNWCKLLGVDAAATAADPSIKKAYRQLALTHHPDKAGRGGVSARVAAARAEMSSKLFKLVGEAQRILTNPTEKAKWATAKARADRQDAYASSRSTYSDPFDSGAYSHYDFQQRTSSTGRQSSHWASEFYADDESDDDYYGI</sequence>
<reference evidence="4 5" key="1">
    <citation type="journal article" date="2009" name="Science">
        <title>Green evolution and dynamic adaptations revealed by genomes of the marine picoeukaryotes Micromonas.</title>
        <authorList>
            <person name="Worden A.Z."/>
            <person name="Lee J.H."/>
            <person name="Mock T."/>
            <person name="Rouze P."/>
            <person name="Simmons M.P."/>
            <person name="Aerts A.L."/>
            <person name="Allen A.E."/>
            <person name="Cuvelier M.L."/>
            <person name="Derelle E."/>
            <person name="Everett M.V."/>
            <person name="Foulon E."/>
            <person name="Grimwood J."/>
            <person name="Gundlach H."/>
            <person name="Henrissat B."/>
            <person name="Napoli C."/>
            <person name="McDonald S.M."/>
            <person name="Parker M.S."/>
            <person name="Rombauts S."/>
            <person name="Salamov A."/>
            <person name="Von Dassow P."/>
            <person name="Badger J.H."/>
            <person name="Coutinho P.M."/>
            <person name="Demir E."/>
            <person name="Dubchak I."/>
            <person name="Gentemann C."/>
            <person name="Eikrem W."/>
            <person name="Gready J.E."/>
            <person name="John U."/>
            <person name="Lanier W."/>
            <person name="Lindquist E.A."/>
            <person name="Lucas S."/>
            <person name="Mayer K.F."/>
            <person name="Moreau H."/>
            <person name="Not F."/>
            <person name="Otillar R."/>
            <person name="Panaud O."/>
            <person name="Pangilinan J."/>
            <person name="Paulsen I."/>
            <person name="Piegu B."/>
            <person name="Poliakov A."/>
            <person name="Robbens S."/>
            <person name="Schmutz J."/>
            <person name="Toulza E."/>
            <person name="Wyss T."/>
            <person name="Zelensky A."/>
            <person name="Zhou K."/>
            <person name="Armbrust E.V."/>
            <person name="Bhattacharya D."/>
            <person name="Goodenough U.W."/>
            <person name="Van de Peer Y."/>
            <person name="Grigoriev I.V."/>
        </authorList>
    </citation>
    <scope>NUCLEOTIDE SEQUENCE [LARGE SCALE GENOMIC DNA]</scope>
    <source>
        <strain evidence="4 5">CCMP1545</strain>
    </source>
</reference>
<dbReference type="RefSeq" id="XP_003059570.1">
    <property type="nucleotide sequence ID" value="XM_003059524.1"/>
</dbReference>
<dbReference type="PROSITE" id="PS50076">
    <property type="entry name" value="DNAJ_2"/>
    <property type="match status" value="1"/>
</dbReference>
<dbReference type="OrthoDB" id="10250354at2759"/>
<dbReference type="KEGG" id="mpp:MICPUCDRAFT_69675"/>
<dbReference type="eggNOG" id="KOG0550">
    <property type="taxonomic scope" value="Eukaryota"/>
</dbReference>
<dbReference type="Gene3D" id="1.10.287.110">
    <property type="entry name" value="DnaJ domain"/>
    <property type="match status" value="1"/>
</dbReference>
<dbReference type="SUPFAM" id="SSF48452">
    <property type="entry name" value="TPR-like"/>
    <property type="match status" value="3"/>
</dbReference>
<dbReference type="PANTHER" id="PTHR44200:SF1">
    <property type="entry name" value="DNAJ HOMOLOG SUBFAMILY C MEMBER 7"/>
    <property type="match status" value="1"/>
</dbReference>
<feature type="coiled-coil region" evidence="1">
    <location>
        <begin position="70"/>
        <end position="111"/>
    </location>
</feature>
<dbReference type="SMART" id="SM00271">
    <property type="entry name" value="DnaJ"/>
    <property type="match status" value="1"/>
</dbReference>
<dbReference type="InterPro" id="IPR036869">
    <property type="entry name" value="J_dom_sf"/>
</dbReference>
<dbReference type="Gene3D" id="1.25.40.10">
    <property type="entry name" value="Tetratricopeptide repeat domain"/>
    <property type="match status" value="3"/>
</dbReference>
<feature type="compositionally biased region" description="Basic and acidic residues" evidence="2">
    <location>
        <begin position="32"/>
        <end position="50"/>
    </location>
</feature>
<feature type="domain" description="J" evidence="3">
    <location>
        <begin position="714"/>
        <end position="799"/>
    </location>
</feature>
<dbReference type="CDD" id="cd06257">
    <property type="entry name" value="DnaJ"/>
    <property type="match status" value="1"/>
</dbReference>
<dbReference type="InterPro" id="IPR001623">
    <property type="entry name" value="DnaJ_domain"/>
</dbReference>
<evidence type="ECO:0000256" key="1">
    <source>
        <dbReference type="SAM" id="Coils"/>
    </source>
</evidence>
<evidence type="ECO:0000313" key="4">
    <source>
        <dbReference type="EMBL" id="EEH56702.1"/>
    </source>
</evidence>
<keyword evidence="5" id="KW-1185">Reference proteome</keyword>
<evidence type="ECO:0000313" key="5">
    <source>
        <dbReference type="Proteomes" id="UP000001876"/>
    </source>
</evidence>
<evidence type="ECO:0000259" key="3">
    <source>
        <dbReference type="PROSITE" id="PS50076"/>
    </source>
</evidence>
<evidence type="ECO:0000256" key="2">
    <source>
        <dbReference type="SAM" id="MobiDB-lite"/>
    </source>
</evidence>
<feature type="region of interest" description="Disordered" evidence="2">
    <location>
        <begin position="1"/>
        <end position="60"/>
    </location>
</feature>
<dbReference type="AlphaFoldDB" id="C1MUW3"/>
<organism evidence="5">
    <name type="scientific">Micromonas pusilla (strain CCMP1545)</name>
    <name type="common">Picoplanktonic green alga</name>
    <dbReference type="NCBI Taxonomy" id="564608"/>
    <lineage>
        <taxon>Eukaryota</taxon>
        <taxon>Viridiplantae</taxon>
        <taxon>Chlorophyta</taxon>
        <taxon>Mamiellophyceae</taxon>
        <taxon>Mamiellales</taxon>
        <taxon>Mamiellaceae</taxon>
        <taxon>Micromonas</taxon>
    </lineage>
</organism>
<dbReference type="EMBL" id="GG663740">
    <property type="protein sequence ID" value="EEH56702.1"/>
    <property type="molecule type" value="Genomic_DNA"/>
</dbReference>
<feature type="compositionally biased region" description="Acidic residues" evidence="2">
    <location>
        <begin position="8"/>
        <end position="31"/>
    </location>
</feature>
<proteinExistence type="predicted"/>
<dbReference type="OMA" id="NICACEQ"/>
<dbReference type="STRING" id="564608.C1MUW3"/>
<name>C1MUW3_MICPC</name>
<protein>
    <submittedName>
        <fullName evidence="4">Predicted protein</fullName>
    </submittedName>
</protein>
<dbReference type="SUPFAM" id="SSF46565">
    <property type="entry name" value="Chaperone J-domain"/>
    <property type="match status" value="1"/>
</dbReference>
<accession>C1MUW3</accession>
<dbReference type="Pfam" id="PF00226">
    <property type="entry name" value="DnaJ"/>
    <property type="match status" value="1"/>
</dbReference>
<dbReference type="InterPro" id="IPR052758">
    <property type="entry name" value="SRC_co-chaperone"/>
</dbReference>
<dbReference type="InterPro" id="IPR011990">
    <property type="entry name" value="TPR-like_helical_dom_sf"/>
</dbReference>
<dbReference type="InterPro" id="IPR019734">
    <property type="entry name" value="TPR_rpt"/>
</dbReference>
<dbReference type="GeneID" id="9684702"/>